<evidence type="ECO:0000259" key="5">
    <source>
        <dbReference type="Pfam" id="PF00501"/>
    </source>
</evidence>
<accession>A0ABD0ZET0</accession>
<gene>
    <name evidence="7" type="ORF">AAG570_000731</name>
</gene>
<protein>
    <submittedName>
        <fullName evidence="7">Uncharacterized protein</fullName>
    </submittedName>
</protein>
<organism evidence="7 8">
    <name type="scientific">Ranatra chinensis</name>
    <dbReference type="NCBI Taxonomy" id="642074"/>
    <lineage>
        <taxon>Eukaryota</taxon>
        <taxon>Metazoa</taxon>
        <taxon>Ecdysozoa</taxon>
        <taxon>Arthropoda</taxon>
        <taxon>Hexapoda</taxon>
        <taxon>Insecta</taxon>
        <taxon>Pterygota</taxon>
        <taxon>Neoptera</taxon>
        <taxon>Paraneoptera</taxon>
        <taxon>Hemiptera</taxon>
        <taxon>Heteroptera</taxon>
        <taxon>Panheteroptera</taxon>
        <taxon>Nepomorpha</taxon>
        <taxon>Nepidae</taxon>
        <taxon>Ranatrinae</taxon>
        <taxon>Ranatra</taxon>
    </lineage>
</organism>
<evidence type="ECO:0000256" key="1">
    <source>
        <dbReference type="ARBA" id="ARBA00004275"/>
    </source>
</evidence>
<dbReference type="InterPro" id="IPR042099">
    <property type="entry name" value="ANL_N_sf"/>
</dbReference>
<dbReference type="Gene3D" id="3.30.300.30">
    <property type="match status" value="1"/>
</dbReference>
<dbReference type="GO" id="GO:0016874">
    <property type="term" value="F:ligase activity"/>
    <property type="evidence" value="ECO:0007669"/>
    <property type="project" value="UniProtKB-KW"/>
</dbReference>
<dbReference type="GO" id="GO:0005777">
    <property type="term" value="C:peroxisome"/>
    <property type="evidence" value="ECO:0007669"/>
    <property type="project" value="UniProtKB-SubCell"/>
</dbReference>
<dbReference type="EMBL" id="JBFDAA010000001">
    <property type="protein sequence ID" value="KAL1140803.1"/>
    <property type="molecule type" value="Genomic_DNA"/>
</dbReference>
<dbReference type="Pfam" id="PF00501">
    <property type="entry name" value="AMP-binding"/>
    <property type="match status" value="1"/>
</dbReference>
<dbReference type="Gene3D" id="3.40.50.12780">
    <property type="entry name" value="N-terminal domain of ligase-like"/>
    <property type="match status" value="1"/>
</dbReference>
<evidence type="ECO:0000256" key="3">
    <source>
        <dbReference type="ARBA" id="ARBA00022598"/>
    </source>
</evidence>
<feature type="domain" description="AMP-binding enzyme C-terminal" evidence="6">
    <location>
        <begin position="389"/>
        <end position="464"/>
    </location>
</feature>
<evidence type="ECO:0000256" key="4">
    <source>
        <dbReference type="ARBA" id="ARBA00023140"/>
    </source>
</evidence>
<dbReference type="Pfam" id="PF13193">
    <property type="entry name" value="AMP-binding_C"/>
    <property type="match status" value="1"/>
</dbReference>
<evidence type="ECO:0000256" key="2">
    <source>
        <dbReference type="ARBA" id="ARBA00006432"/>
    </source>
</evidence>
<keyword evidence="8" id="KW-1185">Reference proteome</keyword>
<dbReference type="AlphaFoldDB" id="A0ABD0ZET0"/>
<feature type="domain" description="AMP-dependent synthetase/ligase" evidence="5">
    <location>
        <begin position="21"/>
        <end position="339"/>
    </location>
</feature>
<proteinExistence type="inferred from homology"/>
<dbReference type="Proteomes" id="UP001558652">
    <property type="component" value="Unassembled WGS sequence"/>
</dbReference>
<comment type="similarity">
    <text evidence="2">Belongs to the ATP-dependent AMP-binding enzyme family.</text>
</comment>
<comment type="caution">
    <text evidence="7">The sequence shown here is derived from an EMBL/GenBank/DDBJ whole genome shotgun (WGS) entry which is preliminary data.</text>
</comment>
<dbReference type="PANTHER" id="PTHR24096">
    <property type="entry name" value="LONG-CHAIN-FATTY-ACID--COA LIGASE"/>
    <property type="match status" value="1"/>
</dbReference>
<evidence type="ECO:0000259" key="6">
    <source>
        <dbReference type="Pfam" id="PF13193"/>
    </source>
</evidence>
<comment type="subcellular location">
    <subcellularLocation>
        <location evidence="1">Peroxisome</location>
    </subcellularLocation>
</comment>
<dbReference type="InterPro" id="IPR000873">
    <property type="entry name" value="AMP-dep_synth/lig_dom"/>
</dbReference>
<name>A0ABD0ZET0_9HEMI</name>
<sequence length="480" mass="53016">MVQGLRSAGLSLPGSNQEQPPVLALVSFNSQECHTVLIAAIFLSATVVPIDPSLEPEDMKNLLEIIGPTFVYTETGKTLRKVETALALLGSNPTIIVSGRQKHPYVSYQSLLLPTDPEFRPKPKREGKDASTPLILFTSGISGPPKAVQITDEYLIYNCCVNCDTSCAGSVILATSPIFWISGIVTFFASIVQGKKRVFLRGPARESVIFETIQNYKVSVWFTSPNSLLSSMARIQTGMYNLSSLKMVVSGGSPLSPEVQLRAQRELFRNRLHIFQVYGLTELGILASSFPGSNKLGSVGKARDGILCKVVNLANGESVQPYVEGELCFKGHFFMKGYLNGCCTNTEYDKGDWFHTGDIGYVDDDGYIFVIDRLEDLITYNFIQITPSELEGVLLNHPAVKDVAVFGVPNHHTEDDWAIACVVTKFPVTENQLVDYVAERVPDDKHLRGGIKFVEFIPRTSTGKVRRNLLRSQLRIELQI</sequence>
<dbReference type="InterPro" id="IPR045851">
    <property type="entry name" value="AMP-bd_C_sf"/>
</dbReference>
<dbReference type="SUPFAM" id="SSF56801">
    <property type="entry name" value="Acetyl-CoA synthetase-like"/>
    <property type="match status" value="1"/>
</dbReference>
<evidence type="ECO:0000313" key="7">
    <source>
        <dbReference type="EMBL" id="KAL1140803.1"/>
    </source>
</evidence>
<evidence type="ECO:0000313" key="8">
    <source>
        <dbReference type="Proteomes" id="UP001558652"/>
    </source>
</evidence>
<keyword evidence="3" id="KW-0436">Ligase</keyword>
<reference evidence="7 8" key="1">
    <citation type="submission" date="2024-07" db="EMBL/GenBank/DDBJ databases">
        <title>Chromosome-level genome assembly of the water stick insect Ranatra chinensis (Heteroptera: Nepidae).</title>
        <authorList>
            <person name="Liu X."/>
        </authorList>
    </citation>
    <scope>NUCLEOTIDE SEQUENCE [LARGE SCALE GENOMIC DNA]</scope>
    <source>
        <strain evidence="7">Cailab_2021Rc</strain>
        <tissue evidence="7">Muscle</tissue>
    </source>
</reference>
<keyword evidence="4" id="KW-0576">Peroxisome</keyword>
<dbReference type="PANTHER" id="PTHR24096:SF149">
    <property type="entry name" value="AMP-BINDING DOMAIN-CONTAINING PROTEIN-RELATED"/>
    <property type="match status" value="1"/>
</dbReference>
<dbReference type="InterPro" id="IPR025110">
    <property type="entry name" value="AMP-bd_C"/>
</dbReference>